<organism evidence="1 2">
    <name type="scientific">Flavobacterium seoulense</name>
    <dbReference type="NCBI Taxonomy" id="1492738"/>
    <lineage>
        <taxon>Bacteria</taxon>
        <taxon>Pseudomonadati</taxon>
        <taxon>Bacteroidota</taxon>
        <taxon>Flavobacteriia</taxon>
        <taxon>Flavobacteriales</taxon>
        <taxon>Flavobacteriaceae</taxon>
        <taxon>Flavobacterium</taxon>
    </lineage>
</organism>
<dbReference type="eggNOG" id="ENOG502ZUE2">
    <property type="taxonomic scope" value="Bacteria"/>
</dbReference>
<dbReference type="SUPFAM" id="SSF49899">
    <property type="entry name" value="Concanavalin A-like lectins/glucanases"/>
    <property type="match status" value="1"/>
</dbReference>
<proteinExistence type="predicted"/>
<evidence type="ECO:0000313" key="1">
    <source>
        <dbReference type="EMBL" id="KDN55677.1"/>
    </source>
</evidence>
<dbReference type="GO" id="GO:0005975">
    <property type="term" value="P:carbohydrate metabolic process"/>
    <property type="evidence" value="ECO:0007669"/>
    <property type="project" value="UniProtKB-ARBA"/>
</dbReference>
<dbReference type="InterPro" id="IPR013320">
    <property type="entry name" value="ConA-like_dom_sf"/>
</dbReference>
<evidence type="ECO:0000313" key="2">
    <source>
        <dbReference type="Proteomes" id="UP000027064"/>
    </source>
</evidence>
<protein>
    <recommendedName>
        <fullName evidence="3">3-keto-disaccharide hydrolase domain-containing protein</fullName>
    </recommendedName>
</protein>
<evidence type="ECO:0008006" key="3">
    <source>
        <dbReference type="Google" id="ProtNLM"/>
    </source>
</evidence>
<reference evidence="1 2" key="1">
    <citation type="submission" date="2014-05" db="EMBL/GenBank/DDBJ databases">
        <title>Genome Sequence of Flavobacterium sp. EM1321.</title>
        <authorList>
            <person name="Shin S.-K."/>
            <person name="Yi H."/>
        </authorList>
    </citation>
    <scope>NUCLEOTIDE SEQUENCE [LARGE SCALE GENOMIC DNA]</scope>
    <source>
        <strain evidence="1 2">EM1321</strain>
    </source>
</reference>
<dbReference type="RefSeq" id="WP_051627508.1">
    <property type="nucleotide sequence ID" value="NZ_JNCA01000011.1"/>
</dbReference>
<sequence>MNNTFLVIALLYSSLVGYSQTNQNKVLVCSYEFNKNRELKDWKIEGEGKSFIRNGKLILEPTYFQLLKKLMDEGKISKKNNSDEYQPYIIEAMTKKYGKNISGYFAKVTTETDANKKEAQFLGGSFNFWNKKFQTEDSYSIEFDFKALYPTPLHMVLFSALGTNGKGIFDKTLPVRNGISSELMAGELNNYRISYLEPQRKTANLRKAPGRKMLYEGEDIVSKDLNKTYHCEIKKIKDQISYIIDGKTIFTYKDDKPLEGGYWGFRLMPCALGEYDNIKVYNYK</sequence>
<dbReference type="PATRIC" id="fig|1492738.3.peg.1272"/>
<comment type="caution">
    <text evidence="1">The sequence shown here is derived from an EMBL/GenBank/DDBJ whole genome shotgun (WGS) entry which is preliminary data.</text>
</comment>
<dbReference type="STRING" id="1492738.FEM21_12790"/>
<gene>
    <name evidence="1" type="ORF">FEM21_12790</name>
</gene>
<keyword evidence="2" id="KW-1185">Reference proteome</keyword>
<accession>A0A066WNR8</accession>
<dbReference type="InterPro" id="IPR015305">
    <property type="entry name" value="DUF1961"/>
</dbReference>
<dbReference type="Gene3D" id="2.60.120.200">
    <property type="match status" value="1"/>
</dbReference>
<dbReference type="Proteomes" id="UP000027064">
    <property type="component" value="Unassembled WGS sequence"/>
</dbReference>
<dbReference type="GO" id="GO:0004553">
    <property type="term" value="F:hydrolase activity, hydrolyzing O-glycosyl compounds"/>
    <property type="evidence" value="ECO:0007669"/>
    <property type="project" value="UniProtKB-ARBA"/>
</dbReference>
<dbReference type="EMBL" id="JNCA01000011">
    <property type="protein sequence ID" value="KDN55677.1"/>
    <property type="molecule type" value="Genomic_DNA"/>
</dbReference>
<name>A0A066WNR8_9FLAO</name>
<dbReference type="AlphaFoldDB" id="A0A066WNR8"/>
<dbReference type="Pfam" id="PF09224">
    <property type="entry name" value="DUF1961"/>
    <property type="match status" value="1"/>
</dbReference>
<dbReference type="OrthoDB" id="7171052at2"/>